<dbReference type="GO" id="GO:0003729">
    <property type="term" value="F:mRNA binding"/>
    <property type="evidence" value="ECO:0007669"/>
    <property type="project" value="TreeGrafter"/>
</dbReference>
<comment type="caution">
    <text evidence="3">The sequence shown here is derived from an EMBL/GenBank/DDBJ whole genome shotgun (WGS) entry which is preliminary data.</text>
</comment>
<name>A0A8K0N4M2_COCNU</name>
<dbReference type="EMBL" id="CM017878">
    <property type="protein sequence ID" value="KAG1354498.1"/>
    <property type="molecule type" value="Genomic_DNA"/>
</dbReference>
<feature type="repeat" description="PPR" evidence="2">
    <location>
        <begin position="66"/>
        <end position="100"/>
    </location>
</feature>
<feature type="repeat" description="PPR" evidence="2">
    <location>
        <begin position="9"/>
        <end position="39"/>
    </location>
</feature>
<dbReference type="InterPro" id="IPR011990">
    <property type="entry name" value="TPR-like_helical_dom_sf"/>
</dbReference>
<gene>
    <name evidence="3" type="ORF">COCNU_07G006100</name>
</gene>
<dbReference type="Gene3D" id="1.25.40.10">
    <property type="entry name" value="Tetratricopeptide repeat domain"/>
    <property type="match status" value="1"/>
</dbReference>
<dbReference type="PANTHER" id="PTHR47932">
    <property type="entry name" value="ATPASE EXPRESSION PROTEIN 3"/>
    <property type="match status" value="1"/>
</dbReference>
<evidence type="ECO:0000313" key="4">
    <source>
        <dbReference type="Proteomes" id="UP000797356"/>
    </source>
</evidence>
<dbReference type="AlphaFoldDB" id="A0A8K0N4M2"/>
<keyword evidence="1" id="KW-0677">Repeat</keyword>
<proteinExistence type="predicted"/>
<protein>
    <submittedName>
        <fullName evidence="3">Putative Pentatricopeptide repeat-containing protein, mitochondrial</fullName>
    </submittedName>
</protein>
<evidence type="ECO:0000256" key="2">
    <source>
        <dbReference type="PROSITE-ProRule" id="PRU00708"/>
    </source>
</evidence>
<evidence type="ECO:0000313" key="3">
    <source>
        <dbReference type="EMBL" id="KAG1354498.1"/>
    </source>
</evidence>
<reference evidence="3" key="1">
    <citation type="journal article" date="2017" name="Gigascience">
        <title>The genome draft of coconut (Cocos nucifera).</title>
        <authorList>
            <person name="Xiao Y."/>
            <person name="Xu P."/>
            <person name="Fan H."/>
            <person name="Baudouin L."/>
            <person name="Xia W."/>
            <person name="Bocs S."/>
            <person name="Xu J."/>
            <person name="Li Q."/>
            <person name="Guo A."/>
            <person name="Zhou L."/>
            <person name="Li J."/>
            <person name="Wu Y."/>
            <person name="Ma Z."/>
            <person name="Armero A."/>
            <person name="Issali A.E."/>
            <person name="Liu N."/>
            <person name="Peng M."/>
            <person name="Yang Y."/>
        </authorList>
    </citation>
    <scope>NUCLEOTIDE SEQUENCE</scope>
    <source>
        <tissue evidence="3">Spear leaf of Hainan Tall coconut</tissue>
    </source>
</reference>
<dbReference type="Proteomes" id="UP000797356">
    <property type="component" value="Chromosome 7"/>
</dbReference>
<dbReference type="PANTHER" id="PTHR47932:SF63">
    <property type="entry name" value="OS08G0290000 PROTEIN"/>
    <property type="match status" value="1"/>
</dbReference>
<accession>A0A8K0N4M2</accession>
<dbReference type="OrthoDB" id="42736at2759"/>
<dbReference type="PROSITE" id="PS51375">
    <property type="entry name" value="PPR"/>
    <property type="match status" value="2"/>
</dbReference>
<keyword evidence="4" id="KW-1185">Reference proteome</keyword>
<dbReference type="NCBIfam" id="TIGR00756">
    <property type="entry name" value="PPR"/>
    <property type="match status" value="2"/>
</dbReference>
<dbReference type="Pfam" id="PF12854">
    <property type="entry name" value="PPR_1"/>
    <property type="match status" value="2"/>
</dbReference>
<dbReference type="InterPro" id="IPR002885">
    <property type="entry name" value="PPR_rpt"/>
</dbReference>
<reference evidence="3" key="2">
    <citation type="submission" date="2019-07" db="EMBL/GenBank/DDBJ databases">
        <authorList>
            <person name="Yang Y."/>
            <person name="Bocs S."/>
            <person name="Baudouin L."/>
        </authorList>
    </citation>
    <scope>NUCLEOTIDE SEQUENCE</scope>
    <source>
        <tissue evidence="3">Spear leaf of Hainan Tall coconut</tissue>
    </source>
</reference>
<sequence length="105" mass="11875">MVESGWKPNAVAYNIMISWYCRNDRVACALKLLDAMLRPFGYSAIETLEQQSELIFDEKIRGVVPSITTYSIVINAYCKHGDIDLAFGGSNQMVEQGCKAYYCYL</sequence>
<organism evidence="3 4">
    <name type="scientific">Cocos nucifera</name>
    <name type="common">Coconut palm</name>
    <dbReference type="NCBI Taxonomy" id="13894"/>
    <lineage>
        <taxon>Eukaryota</taxon>
        <taxon>Viridiplantae</taxon>
        <taxon>Streptophyta</taxon>
        <taxon>Embryophyta</taxon>
        <taxon>Tracheophyta</taxon>
        <taxon>Spermatophyta</taxon>
        <taxon>Magnoliopsida</taxon>
        <taxon>Liliopsida</taxon>
        <taxon>Arecaceae</taxon>
        <taxon>Arecoideae</taxon>
        <taxon>Cocoseae</taxon>
        <taxon>Attaleinae</taxon>
        <taxon>Cocos</taxon>
    </lineage>
</organism>
<evidence type="ECO:0000256" key="1">
    <source>
        <dbReference type="ARBA" id="ARBA00022737"/>
    </source>
</evidence>